<dbReference type="STRING" id="1245526.SAMN05216580_2834"/>
<dbReference type="AlphaFoldDB" id="A0A1H2I9Z1"/>
<keyword evidence="2" id="KW-1185">Reference proteome</keyword>
<reference evidence="2" key="1">
    <citation type="submission" date="2016-10" db="EMBL/GenBank/DDBJ databases">
        <authorList>
            <person name="Varghese N."/>
            <person name="Submissions S."/>
        </authorList>
    </citation>
    <scope>NUCLEOTIDE SEQUENCE [LARGE SCALE GENOMIC DNA]</scope>
    <source>
        <strain evidence="2">CCTCC 2012022</strain>
    </source>
</reference>
<proteinExistence type="predicted"/>
<protein>
    <submittedName>
        <fullName evidence="1">Uncharacterized protein</fullName>
    </submittedName>
</protein>
<dbReference type="EMBL" id="LT629780">
    <property type="protein sequence ID" value="SDU40909.1"/>
    <property type="molecule type" value="Genomic_DNA"/>
</dbReference>
<dbReference type="Proteomes" id="UP000243063">
    <property type="component" value="Chromosome I"/>
</dbReference>
<organism evidence="1 2">
    <name type="scientific">Geopseudomonas guangdongensis</name>
    <dbReference type="NCBI Taxonomy" id="1245526"/>
    <lineage>
        <taxon>Bacteria</taxon>
        <taxon>Pseudomonadati</taxon>
        <taxon>Pseudomonadota</taxon>
        <taxon>Gammaproteobacteria</taxon>
        <taxon>Pseudomonadales</taxon>
        <taxon>Pseudomonadaceae</taxon>
        <taxon>Geopseudomonas</taxon>
    </lineage>
</organism>
<evidence type="ECO:0000313" key="2">
    <source>
        <dbReference type="Proteomes" id="UP000243063"/>
    </source>
</evidence>
<dbReference type="OrthoDB" id="6882608at2"/>
<sequence>MTSTDTAHQPNREFMHHVSDGCACAVCGSDTRPLAMQVLQRSYARDASLPKGFLVTAMSVDAMRGVFPVCDQCAPLCPTCGLPAASAAVLKFKKAMKAQYGKAVCPQHGASDTLSTRLKAIFSRALKFGRN</sequence>
<evidence type="ECO:0000313" key="1">
    <source>
        <dbReference type="EMBL" id="SDU40909.1"/>
    </source>
</evidence>
<accession>A0A1H2I9Z1</accession>
<dbReference type="RefSeq" id="WP_090215722.1">
    <property type="nucleotide sequence ID" value="NZ_LT629780.1"/>
</dbReference>
<gene>
    <name evidence="1" type="ORF">SAMN05216580_2834</name>
</gene>
<name>A0A1H2I9Z1_9GAMM</name>